<dbReference type="EMBL" id="UINC01175338">
    <property type="protein sequence ID" value="SVD81917.1"/>
    <property type="molecule type" value="Genomic_DNA"/>
</dbReference>
<name>A0A382YF33_9ZZZZ</name>
<sequence length="44" mass="4965">MTDPVYGSFATGSSLTKGIRIKSEHMCPLAFKHRDYQHKLTTPI</sequence>
<reference evidence="1" key="1">
    <citation type="submission" date="2018-05" db="EMBL/GenBank/DDBJ databases">
        <authorList>
            <person name="Lanie J.A."/>
            <person name="Ng W.-L."/>
            <person name="Kazmierczak K.M."/>
            <person name="Andrzejewski T.M."/>
            <person name="Davidsen T.M."/>
            <person name="Wayne K.J."/>
            <person name="Tettelin H."/>
            <person name="Glass J.I."/>
            <person name="Rusch D."/>
            <person name="Podicherti R."/>
            <person name="Tsui H.-C.T."/>
            <person name="Winkler M.E."/>
        </authorList>
    </citation>
    <scope>NUCLEOTIDE SEQUENCE</scope>
</reference>
<evidence type="ECO:0000313" key="1">
    <source>
        <dbReference type="EMBL" id="SVD81917.1"/>
    </source>
</evidence>
<organism evidence="1">
    <name type="scientific">marine metagenome</name>
    <dbReference type="NCBI Taxonomy" id="408172"/>
    <lineage>
        <taxon>unclassified sequences</taxon>
        <taxon>metagenomes</taxon>
        <taxon>ecological metagenomes</taxon>
    </lineage>
</organism>
<dbReference type="AlphaFoldDB" id="A0A382YF33"/>
<gene>
    <name evidence="1" type="ORF">METZ01_LOCUS434771</name>
</gene>
<protein>
    <submittedName>
        <fullName evidence="1">Uncharacterized protein</fullName>
    </submittedName>
</protein>
<accession>A0A382YF33</accession>
<proteinExistence type="predicted"/>
<feature type="non-terminal residue" evidence="1">
    <location>
        <position position="44"/>
    </location>
</feature>